<organism evidence="1 2">
    <name type="scientific">Mesorhizobium ciceri</name>
    <dbReference type="NCBI Taxonomy" id="39645"/>
    <lineage>
        <taxon>Bacteria</taxon>
        <taxon>Pseudomonadati</taxon>
        <taxon>Pseudomonadota</taxon>
        <taxon>Alphaproteobacteria</taxon>
        <taxon>Hyphomicrobiales</taxon>
        <taxon>Phyllobacteriaceae</taxon>
        <taxon>Mesorhizobium</taxon>
    </lineage>
</organism>
<keyword evidence="1" id="KW-0808">Transferase</keyword>
<accession>A0AB38TNF8</accession>
<reference evidence="1 2" key="1">
    <citation type="journal article" date="2022" name="Microbiol. Resour. Announc.">
        <title>Complete Genome Sequence of Mesorhizobium ciceri Strain R30, a Rhizobium Used as a Commercial Inoculant for Chickpea in Argentina.</title>
        <authorList>
            <person name="Foresto E."/>
            <person name="Revale S."/>
            <person name="Primo E."/>
            <person name="Nievas F."/>
            <person name="Carezzano E."/>
            <person name="Puente M."/>
            <person name="Alzari P."/>
            <person name="Mart M."/>
            <person name="Ben-Assaya M."/>
            <person name="Mornico D."/>
            <person name="Santoro M."/>
            <person name="Mart F."/>
            <person name="Giordano W."/>
            <person name="Bogino P."/>
        </authorList>
    </citation>
    <scope>NUCLEOTIDE SEQUENCE [LARGE SCALE GENOMIC DNA]</scope>
    <source>
        <strain evidence="1 2">R30</strain>
    </source>
</reference>
<geneLocation type="plasmid" evidence="1 2">
    <name>unnamed</name>
</geneLocation>
<keyword evidence="1" id="KW-0614">Plasmid</keyword>
<evidence type="ECO:0000313" key="1">
    <source>
        <dbReference type="EMBL" id="UTU55241.1"/>
    </source>
</evidence>
<dbReference type="EMBL" id="CP088148">
    <property type="protein sequence ID" value="UTU55241.1"/>
    <property type="molecule type" value="Genomic_DNA"/>
</dbReference>
<dbReference type="AlphaFoldDB" id="A0AB38TNF8"/>
<protein>
    <submittedName>
        <fullName evidence="1">Nucleotidyl transferase AbiEii/AbiGii toxin family protein</fullName>
    </submittedName>
</protein>
<name>A0AB38TNF8_9HYPH</name>
<dbReference type="InterPro" id="IPR014942">
    <property type="entry name" value="AbiEii"/>
</dbReference>
<keyword evidence="2" id="KW-1185">Reference proteome</keyword>
<dbReference type="Gene3D" id="3.10.450.620">
    <property type="entry name" value="JHP933, nucleotidyltransferase-like core domain"/>
    <property type="match status" value="1"/>
</dbReference>
<gene>
    <name evidence="1" type="ORF">LRP29_31480</name>
</gene>
<dbReference type="GO" id="GO:0016740">
    <property type="term" value="F:transferase activity"/>
    <property type="evidence" value="ECO:0007669"/>
    <property type="project" value="UniProtKB-KW"/>
</dbReference>
<evidence type="ECO:0000313" key="2">
    <source>
        <dbReference type="Proteomes" id="UP001060070"/>
    </source>
</evidence>
<sequence length="346" mass="38457">MSTDAYRQIIAAPPRDRLDLFLATANRIGAPVGNVEKDFWVCWTLNALYHERPSGEPRLLFKGGTSLSKGYDLIKRFSEDIDVTVFRDDLEEPASVEELEALSNKKRRAKLDAIRDACRAYITGPLNEFLAAQLADLTKGAGRVEIDDADPDRQTLLLWYPEVEPRDGAYVRPAIRLESGAKSALDPHGPLTITPYVAEEAAGVDLAVPDVTTIEATRTFWDKVVIAHGLRRWYERRGELRQEGQRVSRHYYDLHCLMQSETGRAAIANLDLGADCVRHALMFFDRPDYDLASAVPGTFAIEPATKMVDALARDYTNTTAMIFGTPPSFDGILASARQIEQSINGG</sequence>
<dbReference type="Proteomes" id="UP001060070">
    <property type="component" value="Plasmid unnamed"/>
</dbReference>
<dbReference type="RefSeq" id="WP_024504937.1">
    <property type="nucleotide sequence ID" value="NZ_CP088148.1"/>
</dbReference>
<proteinExistence type="predicted"/>
<dbReference type="Pfam" id="PF08843">
    <property type="entry name" value="AbiEii"/>
    <property type="match status" value="1"/>
</dbReference>